<feature type="region of interest" description="Disordered" evidence="2">
    <location>
        <begin position="69"/>
        <end position="107"/>
    </location>
</feature>
<feature type="coiled-coil region" evidence="1">
    <location>
        <begin position="22"/>
        <end position="56"/>
    </location>
</feature>
<evidence type="ECO:0000256" key="1">
    <source>
        <dbReference type="SAM" id="Coils"/>
    </source>
</evidence>
<proteinExistence type="predicted"/>
<organism evidence="3 4">
    <name type="scientific">Purpureocillium lilacinum</name>
    <name type="common">Paecilomyces lilacinus</name>
    <dbReference type="NCBI Taxonomy" id="33203"/>
    <lineage>
        <taxon>Eukaryota</taxon>
        <taxon>Fungi</taxon>
        <taxon>Dikarya</taxon>
        <taxon>Ascomycota</taxon>
        <taxon>Pezizomycotina</taxon>
        <taxon>Sordariomycetes</taxon>
        <taxon>Hypocreomycetidae</taxon>
        <taxon>Hypocreales</taxon>
        <taxon>Ophiocordycipitaceae</taxon>
        <taxon>Purpureocillium</taxon>
    </lineage>
</organism>
<comment type="caution">
    <text evidence="3">The sequence shown here is derived from an EMBL/GenBank/DDBJ whole genome shotgun (WGS) entry which is preliminary data.</text>
</comment>
<keyword evidence="4" id="KW-1185">Reference proteome</keyword>
<keyword evidence="1" id="KW-0175">Coiled coil</keyword>
<name>A0ABR0BDG2_PURLI</name>
<sequence length="141" mass="15799">MSWMLHACQEYEKWTQDWSDYVGKLTVENDNLRHAIEGLKNEIIQLQHRRDMQERMIDTQKDLIDSLKNDTVSNNEESVAPDALRIDPSLPLSSPTAPGEVFEPPSCTSETYSTALLKAIAESTGAELRFVGSNANTTTQA</sequence>
<evidence type="ECO:0000313" key="4">
    <source>
        <dbReference type="Proteomes" id="UP001287286"/>
    </source>
</evidence>
<reference evidence="3 4" key="1">
    <citation type="journal article" date="2024" name="Microbiol. Resour. Announc.">
        <title>Genome annotations for the ascomycete fungi Trichoderma harzianum, Trichoderma aggressivum, and Purpureocillium lilacinum.</title>
        <authorList>
            <person name="Beijen E.P.W."/>
            <person name="Ohm R.A."/>
        </authorList>
    </citation>
    <scope>NUCLEOTIDE SEQUENCE [LARGE SCALE GENOMIC DNA]</scope>
    <source>
        <strain evidence="3 4">CBS 150709</strain>
    </source>
</reference>
<evidence type="ECO:0000256" key="2">
    <source>
        <dbReference type="SAM" id="MobiDB-lite"/>
    </source>
</evidence>
<evidence type="ECO:0000313" key="3">
    <source>
        <dbReference type="EMBL" id="KAK4069644.1"/>
    </source>
</evidence>
<dbReference type="Proteomes" id="UP001287286">
    <property type="component" value="Unassembled WGS sequence"/>
</dbReference>
<accession>A0ABR0BDG2</accession>
<dbReference type="EMBL" id="JAWRVI010000273">
    <property type="protein sequence ID" value="KAK4069644.1"/>
    <property type="molecule type" value="Genomic_DNA"/>
</dbReference>
<gene>
    <name evidence="3" type="ORF">Purlil1_13670</name>
</gene>
<protein>
    <submittedName>
        <fullName evidence="3">Uncharacterized protein</fullName>
    </submittedName>
</protein>